<feature type="non-terminal residue" evidence="1">
    <location>
        <position position="1"/>
    </location>
</feature>
<evidence type="ECO:0000313" key="1">
    <source>
        <dbReference type="EMBL" id="CAA9393674.1"/>
    </source>
</evidence>
<gene>
    <name evidence="1" type="ORF">AVDCRST_MAG15-587</name>
</gene>
<name>A0A6J4NP39_9RHOB</name>
<accession>A0A6J4NP39</accession>
<proteinExistence type="predicted"/>
<dbReference type="EMBL" id="CADCUU010000083">
    <property type="protein sequence ID" value="CAA9393674.1"/>
    <property type="molecule type" value="Genomic_DNA"/>
</dbReference>
<organism evidence="1">
    <name type="scientific">uncultured Rubellimicrobium sp</name>
    <dbReference type="NCBI Taxonomy" id="543078"/>
    <lineage>
        <taxon>Bacteria</taxon>
        <taxon>Pseudomonadati</taxon>
        <taxon>Pseudomonadota</taxon>
        <taxon>Alphaproteobacteria</taxon>
        <taxon>Rhodobacterales</taxon>
        <taxon>Roseobacteraceae</taxon>
        <taxon>Rubellimicrobium</taxon>
        <taxon>environmental samples</taxon>
    </lineage>
</organism>
<feature type="non-terminal residue" evidence="1">
    <location>
        <position position="39"/>
    </location>
</feature>
<protein>
    <submittedName>
        <fullName evidence="1">Uncharacterized protein</fullName>
    </submittedName>
</protein>
<sequence length="39" mass="4413">CCRAALWSSPIWRMPSHISPKRSAVAGGQELARRMQSMR</sequence>
<reference evidence="1" key="1">
    <citation type="submission" date="2020-02" db="EMBL/GenBank/DDBJ databases">
        <authorList>
            <person name="Meier V. D."/>
        </authorList>
    </citation>
    <scope>NUCLEOTIDE SEQUENCE</scope>
    <source>
        <strain evidence="1">AVDCRST_MAG15</strain>
    </source>
</reference>
<dbReference type="AlphaFoldDB" id="A0A6J4NP39"/>